<dbReference type="PANTHER" id="PTHR12217">
    <property type="entry name" value="EUKARYOTIC TRANSLATION INITIATION FACTOR 2D"/>
    <property type="match status" value="1"/>
</dbReference>
<dbReference type="Pfam" id="PF17832">
    <property type="entry name" value="Pre-PUA"/>
    <property type="match status" value="1"/>
</dbReference>
<dbReference type="InterPro" id="IPR001950">
    <property type="entry name" value="SUI1"/>
</dbReference>
<dbReference type="PROSITE" id="PS50296">
    <property type="entry name" value="SUI1"/>
    <property type="match status" value="1"/>
</dbReference>
<dbReference type="EMBL" id="JH992969">
    <property type="protein sequence ID" value="EKX53792.1"/>
    <property type="molecule type" value="Genomic_DNA"/>
</dbReference>
<evidence type="ECO:0000313" key="3">
    <source>
        <dbReference type="EMBL" id="EKX53792.1"/>
    </source>
</evidence>
<name>L1JZM8_GUITC</name>
<accession>L1JZM8</accession>
<evidence type="ECO:0000313" key="4">
    <source>
        <dbReference type="EnsemblProtists" id="EKX53792"/>
    </source>
</evidence>
<dbReference type="Gene3D" id="3.30.780.10">
    <property type="entry name" value="SUI1-like domain"/>
    <property type="match status" value="1"/>
</dbReference>
<dbReference type="eggNOG" id="KOG2522">
    <property type="taxonomic scope" value="Eukaryota"/>
</dbReference>
<evidence type="ECO:0000256" key="1">
    <source>
        <dbReference type="SAM" id="MobiDB-lite"/>
    </source>
</evidence>
<evidence type="ECO:0000259" key="2">
    <source>
        <dbReference type="PROSITE" id="PS50296"/>
    </source>
</evidence>
<dbReference type="InterPro" id="IPR015947">
    <property type="entry name" value="PUA-like_sf"/>
</dbReference>
<dbReference type="AlphaFoldDB" id="L1JZM8"/>
<dbReference type="PaxDb" id="55529-EKX53792"/>
<reference evidence="4" key="3">
    <citation type="submission" date="2016-03" db="UniProtKB">
        <authorList>
            <consortium name="EnsemblProtists"/>
        </authorList>
    </citation>
    <scope>IDENTIFICATION</scope>
</reference>
<dbReference type="InterPro" id="IPR039757">
    <property type="entry name" value="EIF2D"/>
</dbReference>
<feature type="domain" description="SUI1" evidence="2">
    <location>
        <begin position="465"/>
        <end position="540"/>
    </location>
</feature>
<dbReference type="InterPro" id="IPR039759">
    <property type="entry name" value="eIF2D_SUI1"/>
</dbReference>
<feature type="region of interest" description="Disordered" evidence="1">
    <location>
        <begin position="163"/>
        <end position="206"/>
    </location>
</feature>
<dbReference type="GeneID" id="17310292"/>
<dbReference type="GO" id="GO:0003743">
    <property type="term" value="F:translation initiation factor activity"/>
    <property type="evidence" value="ECO:0007669"/>
    <property type="project" value="InterPro"/>
</dbReference>
<dbReference type="KEGG" id="gtt:GUITHDRAFT_100762"/>
<feature type="region of interest" description="Disordered" evidence="1">
    <location>
        <begin position="324"/>
        <end position="351"/>
    </location>
</feature>
<dbReference type="STRING" id="905079.L1JZM8"/>
<dbReference type="SUPFAM" id="SSF55159">
    <property type="entry name" value="eIF1-like"/>
    <property type="match status" value="1"/>
</dbReference>
<dbReference type="Pfam" id="PF26292">
    <property type="entry name" value="PUA_elF2D"/>
    <property type="match status" value="1"/>
</dbReference>
<dbReference type="Pfam" id="PF01253">
    <property type="entry name" value="SUI1"/>
    <property type="match status" value="1"/>
</dbReference>
<protein>
    <recommendedName>
        <fullName evidence="2">SUI1 domain-containing protein</fullName>
    </recommendedName>
</protein>
<dbReference type="EnsemblProtists" id="EKX53792">
    <property type="protein sequence ID" value="EKX53792"/>
    <property type="gene ID" value="GUITHDRAFT_100762"/>
</dbReference>
<dbReference type="OMA" id="MFLKPYR"/>
<dbReference type="HOGENOM" id="CLU_012487_2_1_1"/>
<dbReference type="SUPFAM" id="SSF88697">
    <property type="entry name" value="PUA domain-like"/>
    <property type="match status" value="1"/>
</dbReference>
<dbReference type="InterPro" id="IPR036877">
    <property type="entry name" value="SUI1_dom_sf"/>
</dbReference>
<reference evidence="3 5" key="1">
    <citation type="journal article" date="2012" name="Nature">
        <title>Algal genomes reveal evolutionary mosaicism and the fate of nucleomorphs.</title>
        <authorList>
            <consortium name="DOE Joint Genome Institute"/>
            <person name="Curtis B.A."/>
            <person name="Tanifuji G."/>
            <person name="Burki F."/>
            <person name="Gruber A."/>
            <person name="Irimia M."/>
            <person name="Maruyama S."/>
            <person name="Arias M.C."/>
            <person name="Ball S.G."/>
            <person name="Gile G.H."/>
            <person name="Hirakawa Y."/>
            <person name="Hopkins J.F."/>
            <person name="Kuo A."/>
            <person name="Rensing S.A."/>
            <person name="Schmutz J."/>
            <person name="Symeonidi A."/>
            <person name="Elias M."/>
            <person name="Eveleigh R.J."/>
            <person name="Herman E.K."/>
            <person name="Klute M.J."/>
            <person name="Nakayama T."/>
            <person name="Obornik M."/>
            <person name="Reyes-Prieto A."/>
            <person name="Armbrust E.V."/>
            <person name="Aves S.J."/>
            <person name="Beiko R.G."/>
            <person name="Coutinho P."/>
            <person name="Dacks J.B."/>
            <person name="Durnford D.G."/>
            <person name="Fast N.M."/>
            <person name="Green B.R."/>
            <person name="Grisdale C.J."/>
            <person name="Hempel F."/>
            <person name="Henrissat B."/>
            <person name="Hoppner M.P."/>
            <person name="Ishida K."/>
            <person name="Kim E."/>
            <person name="Koreny L."/>
            <person name="Kroth P.G."/>
            <person name="Liu Y."/>
            <person name="Malik S.B."/>
            <person name="Maier U.G."/>
            <person name="McRose D."/>
            <person name="Mock T."/>
            <person name="Neilson J.A."/>
            <person name="Onodera N.T."/>
            <person name="Poole A.M."/>
            <person name="Pritham E.J."/>
            <person name="Richards T.A."/>
            <person name="Rocap G."/>
            <person name="Roy S.W."/>
            <person name="Sarai C."/>
            <person name="Schaack S."/>
            <person name="Shirato S."/>
            <person name="Slamovits C.H."/>
            <person name="Spencer D.F."/>
            <person name="Suzuki S."/>
            <person name="Worden A.Z."/>
            <person name="Zauner S."/>
            <person name="Barry K."/>
            <person name="Bell C."/>
            <person name="Bharti A.K."/>
            <person name="Crow J.A."/>
            <person name="Grimwood J."/>
            <person name="Kramer R."/>
            <person name="Lindquist E."/>
            <person name="Lucas S."/>
            <person name="Salamov A."/>
            <person name="McFadden G.I."/>
            <person name="Lane C.E."/>
            <person name="Keeling P.J."/>
            <person name="Gray M.W."/>
            <person name="Grigoriev I.V."/>
            <person name="Archibald J.M."/>
        </authorList>
    </citation>
    <scope>NUCLEOTIDE SEQUENCE</scope>
    <source>
        <strain evidence="3 5">CCMP2712</strain>
    </source>
</reference>
<dbReference type="PANTHER" id="PTHR12217:SF4">
    <property type="entry name" value="EUKARYOTIC TRANSLATION INITIATION FACTOR 2D"/>
    <property type="match status" value="1"/>
</dbReference>
<proteinExistence type="predicted"/>
<gene>
    <name evidence="3" type="ORF">GUITHDRAFT_100762</name>
</gene>
<dbReference type="InterPro" id="IPR048248">
    <property type="entry name" value="PUA_eIF2d-like"/>
</dbReference>
<reference evidence="5" key="2">
    <citation type="submission" date="2012-11" db="EMBL/GenBank/DDBJ databases">
        <authorList>
            <person name="Kuo A."/>
            <person name="Curtis B.A."/>
            <person name="Tanifuji G."/>
            <person name="Burki F."/>
            <person name="Gruber A."/>
            <person name="Irimia M."/>
            <person name="Maruyama S."/>
            <person name="Arias M.C."/>
            <person name="Ball S.G."/>
            <person name="Gile G.H."/>
            <person name="Hirakawa Y."/>
            <person name="Hopkins J.F."/>
            <person name="Rensing S.A."/>
            <person name="Schmutz J."/>
            <person name="Symeonidi A."/>
            <person name="Elias M."/>
            <person name="Eveleigh R.J."/>
            <person name="Herman E.K."/>
            <person name="Klute M.J."/>
            <person name="Nakayama T."/>
            <person name="Obornik M."/>
            <person name="Reyes-Prieto A."/>
            <person name="Armbrust E.V."/>
            <person name="Aves S.J."/>
            <person name="Beiko R.G."/>
            <person name="Coutinho P."/>
            <person name="Dacks J.B."/>
            <person name="Durnford D.G."/>
            <person name="Fast N.M."/>
            <person name="Green B.R."/>
            <person name="Grisdale C."/>
            <person name="Hempe F."/>
            <person name="Henrissat B."/>
            <person name="Hoppner M.P."/>
            <person name="Ishida K.-I."/>
            <person name="Kim E."/>
            <person name="Koreny L."/>
            <person name="Kroth P.G."/>
            <person name="Liu Y."/>
            <person name="Malik S.-B."/>
            <person name="Maier U.G."/>
            <person name="McRose D."/>
            <person name="Mock T."/>
            <person name="Neilson J.A."/>
            <person name="Onodera N.T."/>
            <person name="Poole A.M."/>
            <person name="Pritham E.J."/>
            <person name="Richards T.A."/>
            <person name="Rocap G."/>
            <person name="Roy S.W."/>
            <person name="Sarai C."/>
            <person name="Schaack S."/>
            <person name="Shirato S."/>
            <person name="Slamovits C.H."/>
            <person name="Spencer D.F."/>
            <person name="Suzuki S."/>
            <person name="Worden A.Z."/>
            <person name="Zauner S."/>
            <person name="Barry K."/>
            <person name="Bell C."/>
            <person name="Bharti A.K."/>
            <person name="Crow J.A."/>
            <person name="Grimwood J."/>
            <person name="Kramer R."/>
            <person name="Lindquist E."/>
            <person name="Lucas S."/>
            <person name="Salamov A."/>
            <person name="McFadden G.I."/>
            <person name="Lane C.E."/>
            <person name="Keeling P.J."/>
            <person name="Gray M.W."/>
            <person name="Grigoriev I.V."/>
            <person name="Archibald J.M."/>
        </authorList>
    </citation>
    <scope>NUCLEOTIDE SEQUENCE</scope>
    <source>
        <strain evidence="5">CCMP2712</strain>
    </source>
</reference>
<dbReference type="GO" id="GO:0001731">
    <property type="term" value="P:formation of translation preinitiation complex"/>
    <property type="evidence" value="ECO:0007669"/>
    <property type="project" value="InterPro"/>
</dbReference>
<dbReference type="PROSITE" id="PS50890">
    <property type="entry name" value="PUA"/>
    <property type="match status" value="1"/>
</dbReference>
<dbReference type="RefSeq" id="XP_005840772.1">
    <property type="nucleotide sequence ID" value="XM_005840715.1"/>
</dbReference>
<evidence type="ECO:0000313" key="5">
    <source>
        <dbReference type="Proteomes" id="UP000011087"/>
    </source>
</evidence>
<sequence>MFKKPVKQASSNPLGGKETKKLRGDILKKFDISEGVLDSFFSAKDKLNIVKLSEPHPQALAPVSKFVVNGADLMLPGVAVGVEGCVVRTPEDLPDFDKGDLMLIYCVGNPMPFAIGDMLMSKKDAISSGMKGKCMRVLHTYRDSLWESGSSLAPPGFLSAPADSGAWVEPVEGGGDPSSAAGLTQGEEKKEDKNDKAEKKQEEAAMEKKMETLAVDSPANEKSKGNAWGSLSPDDMAYAMLLCAIKTRIQPSDLPCETSKFLANFMQPVLPEGMKLDFKQTSYKQLGKFLTAMEKKKILKCKKVFGQECVSEVNKEHKDVVAYEPVEESGGGGGADARSSSKSSKPSIIEGFKPNNNLVPILGGTKDTFYTEEQVVDRIKAYGDANKLLEDGKIKVDECMISNLYVKFKEEERPALGSFITIEKCLDHMKQQMTDWHSVEIDGQQHIKKGKPQKVKTVSITVEDRQGGRKAATIIRNLESMSIDPDAFAKLVQKKFSTSASVAPLPGKNETRVETHTLSRQVNLQGNLLHDMEEFLQKEYKVTQDFIILTDKTKK</sequence>
<organism evidence="3">
    <name type="scientific">Guillardia theta (strain CCMP2712)</name>
    <name type="common">Cryptophyte</name>
    <dbReference type="NCBI Taxonomy" id="905079"/>
    <lineage>
        <taxon>Eukaryota</taxon>
        <taxon>Cryptophyceae</taxon>
        <taxon>Pyrenomonadales</taxon>
        <taxon>Geminigeraceae</taxon>
        <taxon>Guillardia</taxon>
    </lineage>
</organism>
<dbReference type="CDD" id="cd11608">
    <property type="entry name" value="eIF2D_C"/>
    <property type="match status" value="1"/>
</dbReference>
<dbReference type="CDD" id="cd21156">
    <property type="entry name" value="PUA_eIF2d-like"/>
    <property type="match status" value="1"/>
</dbReference>
<dbReference type="OrthoDB" id="199771at2759"/>
<dbReference type="InterPro" id="IPR041366">
    <property type="entry name" value="Pre-PUA"/>
</dbReference>
<dbReference type="Pfam" id="PF25304">
    <property type="entry name" value="WHD_eIF2D"/>
    <property type="match status" value="1"/>
</dbReference>
<dbReference type="Proteomes" id="UP000011087">
    <property type="component" value="Unassembled WGS sequence"/>
</dbReference>
<feature type="compositionally biased region" description="Basic and acidic residues" evidence="1">
    <location>
        <begin position="186"/>
        <end position="206"/>
    </location>
</feature>
<dbReference type="InterPro" id="IPR057429">
    <property type="entry name" value="WH_eIF2D"/>
</dbReference>
<keyword evidence="5" id="KW-1185">Reference proteome</keyword>
<dbReference type="Gene3D" id="3.10.400.20">
    <property type="match status" value="1"/>
</dbReference>
<feature type="compositionally biased region" description="Low complexity" evidence="1">
    <location>
        <begin position="336"/>
        <end position="351"/>
    </location>
</feature>